<feature type="region of interest" description="Disordered" evidence="1">
    <location>
        <begin position="1"/>
        <end position="27"/>
    </location>
</feature>
<feature type="compositionally biased region" description="Basic and acidic residues" evidence="1">
    <location>
        <begin position="9"/>
        <end position="18"/>
    </location>
</feature>
<proteinExistence type="predicted"/>
<evidence type="ECO:0000313" key="2">
    <source>
        <dbReference type="EMBL" id="JAH16223.1"/>
    </source>
</evidence>
<evidence type="ECO:0000256" key="1">
    <source>
        <dbReference type="SAM" id="MobiDB-lite"/>
    </source>
</evidence>
<dbReference type="EMBL" id="GBXM01092354">
    <property type="protein sequence ID" value="JAH16223.1"/>
    <property type="molecule type" value="Transcribed_RNA"/>
</dbReference>
<reference evidence="2" key="1">
    <citation type="submission" date="2014-11" db="EMBL/GenBank/DDBJ databases">
        <authorList>
            <person name="Amaro Gonzalez C."/>
        </authorList>
    </citation>
    <scope>NUCLEOTIDE SEQUENCE</scope>
</reference>
<accession>A0A0E9QJI2</accession>
<organism evidence="2">
    <name type="scientific">Anguilla anguilla</name>
    <name type="common">European freshwater eel</name>
    <name type="synonym">Muraena anguilla</name>
    <dbReference type="NCBI Taxonomy" id="7936"/>
    <lineage>
        <taxon>Eukaryota</taxon>
        <taxon>Metazoa</taxon>
        <taxon>Chordata</taxon>
        <taxon>Craniata</taxon>
        <taxon>Vertebrata</taxon>
        <taxon>Euteleostomi</taxon>
        <taxon>Actinopterygii</taxon>
        <taxon>Neopterygii</taxon>
        <taxon>Teleostei</taxon>
        <taxon>Anguilliformes</taxon>
        <taxon>Anguillidae</taxon>
        <taxon>Anguilla</taxon>
    </lineage>
</organism>
<dbReference type="AlphaFoldDB" id="A0A0E9QJI2"/>
<name>A0A0E9QJI2_ANGAN</name>
<protein>
    <submittedName>
        <fullName evidence="2">Uncharacterized protein</fullName>
    </submittedName>
</protein>
<reference evidence="2" key="2">
    <citation type="journal article" date="2015" name="Fish Shellfish Immunol.">
        <title>Early steps in the European eel (Anguilla anguilla)-Vibrio vulnificus interaction in the gills: Role of the RtxA13 toxin.</title>
        <authorList>
            <person name="Callol A."/>
            <person name="Pajuelo D."/>
            <person name="Ebbesson L."/>
            <person name="Teles M."/>
            <person name="MacKenzie S."/>
            <person name="Amaro C."/>
        </authorList>
    </citation>
    <scope>NUCLEOTIDE SEQUENCE</scope>
</reference>
<sequence length="27" mass="2946">MHSPARSTARKELNKHPDCSGLAIRLG</sequence>